<evidence type="ECO:0000256" key="2">
    <source>
        <dbReference type="SAM" id="Coils"/>
    </source>
</evidence>
<dbReference type="GO" id="GO:0005519">
    <property type="term" value="F:cytoskeletal regulatory protein binding"/>
    <property type="evidence" value="ECO:0007669"/>
    <property type="project" value="InterPro"/>
</dbReference>
<feature type="coiled-coil region" evidence="2">
    <location>
        <begin position="882"/>
        <end position="1053"/>
    </location>
</feature>
<feature type="compositionally biased region" description="Polar residues" evidence="3">
    <location>
        <begin position="54"/>
        <end position="67"/>
    </location>
</feature>
<evidence type="ECO:0000313" key="5">
    <source>
        <dbReference type="EMBL" id="OLY77884.1"/>
    </source>
</evidence>
<dbReference type="PANTHER" id="PTHR22741:SF10">
    <property type="entry name" value="COILED-COIL DOMAIN-CONTAINING PROTEIN CG32809"/>
    <property type="match status" value="1"/>
</dbReference>
<feature type="compositionally biased region" description="Low complexity" evidence="3">
    <location>
        <begin position="382"/>
        <end position="404"/>
    </location>
</feature>
<feature type="compositionally biased region" description="Low complexity" evidence="3">
    <location>
        <begin position="44"/>
        <end position="53"/>
    </location>
</feature>
<dbReference type="InterPro" id="IPR051825">
    <property type="entry name" value="SRCIN1"/>
</dbReference>
<feature type="compositionally biased region" description="Polar residues" evidence="3">
    <location>
        <begin position="205"/>
        <end position="216"/>
    </location>
</feature>
<comment type="caution">
    <text evidence="5">The sequence shown here is derived from an EMBL/GenBank/DDBJ whole genome shotgun (WGS) entry which is preliminary data.</text>
</comment>
<dbReference type="AlphaFoldDB" id="A0A1R0GLV6"/>
<feature type="region of interest" description="Disordered" evidence="3">
    <location>
        <begin position="134"/>
        <end position="223"/>
    </location>
</feature>
<feature type="region of interest" description="Disordered" evidence="3">
    <location>
        <begin position="250"/>
        <end position="319"/>
    </location>
</feature>
<keyword evidence="1 2" id="KW-0175">Coiled coil</keyword>
<feature type="compositionally biased region" description="Basic and acidic residues" evidence="3">
    <location>
        <begin position="187"/>
        <end position="202"/>
    </location>
</feature>
<gene>
    <name evidence="5" type="ORF">AYI68_g8080</name>
</gene>
<feature type="compositionally biased region" description="Polar residues" evidence="3">
    <location>
        <begin position="280"/>
        <end position="302"/>
    </location>
</feature>
<dbReference type="GO" id="GO:0051286">
    <property type="term" value="C:cell tip"/>
    <property type="evidence" value="ECO:0007669"/>
    <property type="project" value="TreeGrafter"/>
</dbReference>
<feature type="compositionally biased region" description="Polar residues" evidence="3">
    <location>
        <begin position="1"/>
        <end position="19"/>
    </location>
</feature>
<feature type="region of interest" description="Disordered" evidence="3">
    <location>
        <begin position="366"/>
        <end position="406"/>
    </location>
</feature>
<dbReference type="SMART" id="SM00806">
    <property type="entry name" value="AIP3"/>
    <property type="match status" value="1"/>
</dbReference>
<feature type="region of interest" description="Disordered" evidence="3">
    <location>
        <begin position="1"/>
        <end position="67"/>
    </location>
</feature>
<proteinExistence type="predicted"/>
<evidence type="ECO:0000259" key="4">
    <source>
        <dbReference type="SMART" id="SM00806"/>
    </source>
</evidence>
<dbReference type="EMBL" id="LSSL01007609">
    <property type="protein sequence ID" value="OLY77884.1"/>
    <property type="molecule type" value="Genomic_DNA"/>
</dbReference>
<feature type="region of interest" description="Disordered" evidence="3">
    <location>
        <begin position="433"/>
        <end position="453"/>
    </location>
</feature>
<dbReference type="OrthoDB" id="783096at2759"/>
<sequence length="1220" mass="138625">MRSIQAILSRNKSGGPLNQESKEKSHKKSSLFSKSNKSLEKSLKSPSPKTTLSNYQSVEPNSSGLSKTVEINKSSTFPTQNGSRNLNVKKLTLANSGNFSSHSPPNLSSSKLRTNFNSDELDSHLPIVSERTSLTRELNSSRSHVAPIQHSNYQTPHSAKNFSSNSSPKNRIPGNSNFTKISGLSPKEIKPKIESNRPRFEPNVKNYNTPQTSNDPFSKYPVDDSGETYSFKIGDTDYVDDYKQDIFLVPERPPLTKKSNSNVKESFPPTSKPRDDNLERNPSFTKRTNNSVESYNSNSKPSHINLETPLKQSKITPPTKLDTSIPDLYLSSQMLNAPKNSSKKIPDSKAFDIIENNISDHNEFIDTTNTQNIENRPTTARSTLKSPKSSKLSVSSAASSQSKPNNIFFDHSASILNTSPTIPKQNLSEPQYKMTRTHELQSKPLPPIGSSSQNYLRKKKFSDSMLQVNRNGTRKDFVLSDSRISNDSHYSTNKILYRPQLNGKHSPRHSPVSSLGNSHQTAVIRLRNSFSPKIIKKSSSIQLKKISVIPLDKIRSKTFFEQPSKIDHNSKDTIINSPHFDHSNILQTSNNLDSTNNIKLRISHFDYNNSIMAYNRMSGCGSSNTANSADVTFENKDLDQNPDTLDYYTNEPLALENSFEIMAINNNKKTNFSDGYIFDSFLKETSAPVKSLNKIRIKSISPNKSDVLFPIFRNLTLNINENIRHCSLNKVPSRIVLMNLFVENYPEYNLISEVPSPNVYPKFMIWNTNSKSFIPLENYSDISDYSVIRWISQNYPMDVNSAAVEYTDVLNQKNVEMVSQLKIELETIQKQISMLPDKISRKISDFNEASLKRHESLMALKSKEIEDRLENKSATISVPGQSLASQQEFKKLEKQHEKAKNKISRLEAELSYLQSQIDESNLDLEKQKHSFENVNQKLNSEIVTLKANLEKANDQIENLKKSNLENSLVMGSNRLLESKKIMAQEKSNFKNEYNKLGQQIEDLELLINELRKDVVTRGSFPTYKLLDNTRADLTNLQNNGEKLKESIDLAKVEWKKVWELELQGIIEEQKLIKHVSSELDSLLSDSVSLQEMLETIEMKLESKKDSRDYSVGISDEKYSRLMELGGYEDEEDIVYAKSAILDEISRTSIDHEKRLEAIDQSERIRKFDLKSRTTDFQQELTSYVSEHRNNIPNSVENLESDRAKKEKQVLVQMLSSFSKK</sequence>
<protein>
    <submittedName>
        <fullName evidence="5">Bud site selection protein 6</fullName>
    </submittedName>
</protein>
<accession>A0A1R0GLV6</accession>
<dbReference type="InterPro" id="IPR022782">
    <property type="entry name" value="AIP3-like_C"/>
</dbReference>
<dbReference type="PANTHER" id="PTHR22741">
    <property type="entry name" value="P140CAP/SNIP-RELATED"/>
    <property type="match status" value="1"/>
</dbReference>
<evidence type="ECO:0000313" key="6">
    <source>
        <dbReference type="Proteomes" id="UP000187455"/>
    </source>
</evidence>
<reference evidence="5 6" key="1">
    <citation type="journal article" date="2016" name="Mol. Biol. Evol.">
        <title>Genome-Wide Survey of Gut Fungi (Harpellales) Reveals the First Horizontally Transferred Ubiquitin Gene from a Mosquito Host.</title>
        <authorList>
            <person name="Wang Y."/>
            <person name="White M.M."/>
            <person name="Kvist S."/>
            <person name="Moncalvo J.M."/>
        </authorList>
    </citation>
    <scope>NUCLEOTIDE SEQUENCE [LARGE SCALE GENOMIC DNA]</scope>
    <source>
        <strain evidence="5 6">ALG-7-W6</strain>
    </source>
</reference>
<dbReference type="Proteomes" id="UP000187455">
    <property type="component" value="Unassembled WGS sequence"/>
</dbReference>
<feature type="domain" description="Actin interacting protein 3 C-terminal" evidence="4">
    <location>
        <begin position="717"/>
        <end position="1207"/>
    </location>
</feature>
<evidence type="ECO:0000256" key="1">
    <source>
        <dbReference type="ARBA" id="ARBA00023054"/>
    </source>
</evidence>
<feature type="compositionally biased region" description="Polar residues" evidence="3">
    <location>
        <begin position="366"/>
        <end position="381"/>
    </location>
</feature>
<name>A0A1R0GLV6_9FUNG</name>
<dbReference type="GO" id="GO:0030010">
    <property type="term" value="P:establishment of cell polarity"/>
    <property type="evidence" value="ECO:0007669"/>
    <property type="project" value="TreeGrafter"/>
</dbReference>
<evidence type="ECO:0000256" key="3">
    <source>
        <dbReference type="SAM" id="MobiDB-lite"/>
    </source>
</evidence>
<dbReference type="GO" id="GO:0005737">
    <property type="term" value="C:cytoplasm"/>
    <property type="evidence" value="ECO:0007669"/>
    <property type="project" value="TreeGrafter"/>
</dbReference>
<organism evidence="5 6">
    <name type="scientific">Smittium mucronatum</name>
    <dbReference type="NCBI Taxonomy" id="133383"/>
    <lineage>
        <taxon>Eukaryota</taxon>
        <taxon>Fungi</taxon>
        <taxon>Fungi incertae sedis</taxon>
        <taxon>Zoopagomycota</taxon>
        <taxon>Kickxellomycotina</taxon>
        <taxon>Harpellomycetes</taxon>
        <taxon>Harpellales</taxon>
        <taxon>Legeriomycetaceae</taxon>
        <taxon>Smittium</taxon>
    </lineage>
</organism>
<dbReference type="Gene3D" id="1.20.58.1540">
    <property type="entry name" value="Actin interacting protein 3, C-terminal domain"/>
    <property type="match status" value="1"/>
</dbReference>
<dbReference type="Pfam" id="PF03915">
    <property type="entry name" value="AIP3"/>
    <property type="match status" value="1"/>
</dbReference>
<keyword evidence="6" id="KW-1185">Reference proteome</keyword>
<feature type="compositionally biased region" description="Polar residues" evidence="3">
    <location>
        <begin position="134"/>
        <end position="182"/>
    </location>
</feature>
<dbReference type="InterPro" id="IPR005613">
    <property type="entry name" value="AIP3_C"/>
</dbReference>
<dbReference type="STRING" id="133383.A0A1R0GLV6"/>